<dbReference type="SUPFAM" id="SSF52009">
    <property type="entry name" value="Phosphohistidine domain"/>
    <property type="match status" value="1"/>
</dbReference>
<proteinExistence type="inferred from homology"/>
<dbReference type="InterPro" id="IPR000121">
    <property type="entry name" value="PEP_util_C"/>
</dbReference>
<dbReference type="Pfam" id="PF05524">
    <property type="entry name" value="PEP-utilisers_N"/>
    <property type="match status" value="1"/>
</dbReference>
<name>A0ABP7DG36_9MICC</name>
<dbReference type="Gene3D" id="3.20.20.60">
    <property type="entry name" value="Phosphoenolpyruvate-binding domains"/>
    <property type="match status" value="1"/>
</dbReference>
<accession>A0ABP7DG36</accession>
<feature type="domain" description="PEP-utilising enzyme C-terminal" evidence="12">
    <location>
        <begin position="267"/>
        <end position="546"/>
    </location>
</feature>
<dbReference type="PANTHER" id="PTHR46244">
    <property type="entry name" value="PHOSPHOENOLPYRUVATE-PROTEIN PHOSPHOTRANSFERASE"/>
    <property type="match status" value="1"/>
</dbReference>
<evidence type="ECO:0000259" key="12">
    <source>
        <dbReference type="Pfam" id="PF02896"/>
    </source>
</evidence>
<dbReference type="InterPro" id="IPR036637">
    <property type="entry name" value="Phosphohistidine_dom_sf"/>
</dbReference>
<evidence type="ECO:0000256" key="6">
    <source>
        <dbReference type="ARBA" id="ARBA00022777"/>
    </source>
</evidence>
<dbReference type="InterPro" id="IPR008731">
    <property type="entry name" value="PTS_EIN"/>
</dbReference>
<evidence type="ECO:0000256" key="9">
    <source>
        <dbReference type="PIRNR" id="PIRNR000732"/>
    </source>
</evidence>
<evidence type="ECO:0000313" key="14">
    <source>
        <dbReference type="EMBL" id="GAA3704978.1"/>
    </source>
</evidence>
<evidence type="ECO:0000256" key="1">
    <source>
        <dbReference type="ARBA" id="ARBA00001946"/>
    </source>
</evidence>
<dbReference type="InterPro" id="IPR036618">
    <property type="entry name" value="PtsI_HPr-bd_sf"/>
</dbReference>
<dbReference type="EC" id="2.7.3.9" evidence="9"/>
<comment type="catalytic activity">
    <reaction evidence="9">
        <text>L-histidyl-[protein] + phosphoenolpyruvate = N(pros)-phospho-L-histidyl-[protein] + pyruvate</text>
        <dbReference type="Rhea" id="RHEA:23880"/>
        <dbReference type="Rhea" id="RHEA-COMP:9745"/>
        <dbReference type="Rhea" id="RHEA-COMP:9746"/>
        <dbReference type="ChEBI" id="CHEBI:15361"/>
        <dbReference type="ChEBI" id="CHEBI:29979"/>
        <dbReference type="ChEBI" id="CHEBI:58702"/>
        <dbReference type="ChEBI" id="CHEBI:64837"/>
        <dbReference type="EC" id="2.7.3.9"/>
    </reaction>
</comment>
<keyword evidence="15" id="KW-1185">Reference proteome</keyword>
<dbReference type="Gene3D" id="3.50.30.10">
    <property type="entry name" value="Phosphohistidine domain"/>
    <property type="match status" value="1"/>
</dbReference>
<gene>
    <name evidence="14" type="primary">ptsP</name>
    <name evidence="14" type="ORF">GCM10022377_18320</name>
</gene>
<evidence type="ECO:0000259" key="13">
    <source>
        <dbReference type="Pfam" id="PF05524"/>
    </source>
</evidence>
<keyword evidence="4 9" id="KW-0808">Transferase</keyword>
<dbReference type="Pfam" id="PF00391">
    <property type="entry name" value="PEP-utilizers"/>
    <property type="match status" value="1"/>
</dbReference>
<feature type="region of interest" description="Disordered" evidence="10">
    <location>
        <begin position="32"/>
        <end position="55"/>
    </location>
</feature>
<comment type="function">
    <text evidence="9">General (non sugar-specific) component of the phosphoenolpyruvate-dependent sugar phosphotransferase system (sugar PTS). This major carbohydrate active-transport system catalyzes the phosphorylation of incoming sugar substrates concomitantly with their translocation across the cell membrane. Enzyme I transfers the phosphoryl group from phosphoenolpyruvate (PEP) to the phosphoryl carrier protein (HPr).</text>
</comment>
<dbReference type="PRINTS" id="PR01736">
    <property type="entry name" value="PHPHTRNFRASE"/>
</dbReference>
<evidence type="ECO:0000256" key="8">
    <source>
        <dbReference type="ARBA" id="ARBA00033235"/>
    </source>
</evidence>
<evidence type="ECO:0000256" key="2">
    <source>
        <dbReference type="ARBA" id="ARBA00007837"/>
    </source>
</evidence>
<dbReference type="InterPro" id="IPR008279">
    <property type="entry name" value="PEP-util_enz_mobile_dom"/>
</dbReference>
<comment type="caution">
    <text evidence="14">The sequence shown here is derived from an EMBL/GenBank/DDBJ whole genome shotgun (WGS) entry which is preliminary data.</text>
</comment>
<dbReference type="SUPFAM" id="SSF47831">
    <property type="entry name" value="Enzyme I of the PEP:sugar phosphotransferase system HPr-binding (sub)domain"/>
    <property type="match status" value="1"/>
</dbReference>
<organism evidence="14 15">
    <name type="scientific">Zhihengliuella alba</name>
    <dbReference type="NCBI Taxonomy" id="547018"/>
    <lineage>
        <taxon>Bacteria</taxon>
        <taxon>Bacillati</taxon>
        <taxon>Actinomycetota</taxon>
        <taxon>Actinomycetes</taxon>
        <taxon>Micrococcales</taxon>
        <taxon>Micrococcaceae</taxon>
        <taxon>Zhihengliuella</taxon>
    </lineage>
</organism>
<dbReference type="PIRSF" id="PIRSF000732">
    <property type="entry name" value="PTS_enzyme_I"/>
    <property type="match status" value="1"/>
</dbReference>
<dbReference type="InterPro" id="IPR050499">
    <property type="entry name" value="PEP-utilizing_PTS_enzyme"/>
</dbReference>
<keyword evidence="9" id="KW-0963">Cytoplasm</keyword>
<keyword evidence="7 9" id="KW-0460">Magnesium</keyword>
<dbReference type="InterPro" id="IPR040442">
    <property type="entry name" value="Pyrv_kinase-like_dom_sf"/>
</dbReference>
<dbReference type="InterPro" id="IPR015813">
    <property type="entry name" value="Pyrv/PenolPyrv_kinase-like_dom"/>
</dbReference>
<dbReference type="SUPFAM" id="SSF51621">
    <property type="entry name" value="Phosphoenolpyruvate/pyruvate domain"/>
    <property type="match status" value="1"/>
</dbReference>
<dbReference type="EMBL" id="BAABCJ010000002">
    <property type="protein sequence ID" value="GAA3704978.1"/>
    <property type="molecule type" value="Genomic_DNA"/>
</dbReference>
<comment type="cofactor">
    <cofactor evidence="1 9">
        <name>Mg(2+)</name>
        <dbReference type="ChEBI" id="CHEBI:18420"/>
    </cofactor>
</comment>
<evidence type="ECO:0000256" key="7">
    <source>
        <dbReference type="ARBA" id="ARBA00022842"/>
    </source>
</evidence>
<evidence type="ECO:0000256" key="5">
    <source>
        <dbReference type="ARBA" id="ARBA00022723"/>
    </source>
</evidence>
<dbReference type="Gene3D" id="1.10.274.10">
    <property type="entry name" value="PtsI, HPr-binding domain"/>
    <property type="match status" value="1"/>
</dbReference>
<protein>
    <recommendedName>
        <fullName evidence="3 9">Phosphoenolpyruvate-protein phosphotransferase</fullName>
        <ecNumber evidence="9">2.7.3.9</ecNumber>
    </recommendedName>
    <alternativeName>
        <fullName evidence="8 9">Phosphotransferase system, enzyme I</fullName>
    </alternativeName>
</protein>
<dbReference type="Pfam" id="PF02896">
    <property type="entry name" value="PEP-utilizers_C"/>
    <property type="match status" value="1"/>
</dbReference>
<dbReference type="InterPro" id="IPR024692">
    <property type="entry name" value="PTS_EI"/>
</dbReference>
<comment type="subcellular location">
    <subcellularLocation>
        <location evidence="9">Cytoplasm</location>
    </subcellularLocation>
</comment>
<keyword evidence="5 9" id="KW-0479">Metal-binding</keyword>
<evidence type="ECO:0000313" key="15">
    <source>
        <dbReference type="Proteomes" id="UP001501536"/>
    </source>
</evidence>
<keyword evidence="9" id="KW-0813">Transport</keyword>
<keyword evidence="9" id="KW-0598">Phosphotransferase system</keyword>
<sequence>MSAGEGTPPLDGGTRVLAGVGVSAGRVIGRVKRMPDPVQPPADGAPLPEGADVDSETERLRTATQTVAAGLKARAAVATGDAAAVLKATALMAGDRTLLKSATKLVASGTSAESAIWEAADAVATQLTALGGYMAERATDVLDVRARIVAELRGVPAPGIPDSEEPFVLCAVDLAPADTATLDPAKVLALVTSDGGPQSHTAIIARSLGLPAIVAATGTTALADGDLVFVDGITGTVTRDPGPAEEEIAASYANRAALPDFDGAGALADGRSVPLLANVGSGTDAVAAAEAGAEGVGLLRTEFCFLGRDKEPTHEEQVEAYRAVFDAFPGRKVVVRTLDAGADKPLPFLTDDTEPNPALGVRGYRTDGATPGVLARQLAAIAEAAENSRADVWTMAPMISTPAEAERFAGLCAAAGLRTPGVMVEVPSAAVLAGQILQRVDFASIGTNDLTQYTMAADRQLGALAELNDPWQPAVLHLIKATADGGRAAGGATSEGSATTGAKPVGVCGEAAADPALAVVLVGLGVATLSMNRRALPAVAAILRTVDLAEAQRLAGLALAAPSAAEAKELVRAELLELERFGL</sequence>
<feature type="domain" description="PEP-utilising enzyme mobile" evidence="11">
    <location>
        <begin position="165"/>
        <end position="235"/>
    </location>
</feature>
<dbReference type="PANTHER" id="PTHR46244:SF3">
    <property type="entry name" value="PHOSPHOENOLPYRUVATE-PROTEIN PHOSPHOTRANSFERASE"/>
    <property type="match status" value="1"/>
</dbReference>
<dbReference type="Proteomes" id="UP001501536">
    <property type="component" value="Unassembled WGS sequence"/>
</dbReference>
<keyword evidence="6 9" id="KW-0418">Kinase</keyword>
<evidence type="ECO:0000256" key="4">
    <source>
        <dbReference type="ARBA" id="ARBA00022679"/>
    </source>
</evidence>
<evidence type="ECO:0000259" key="11">
    <source>
        <dbReference type="Pfam" id="PF00391"/>
    </source>
</evidence>
<feature type="domain" description="Phosphotransferase system enzyme I N-terminal" evidence="13">
    <location>
        <begin position="19"/>
        <end position="137"/>
    </location>
</feature>
<comment type="similarity">
    <text evidence="2 9">Belongs to the PEP-utilizing enzyme family.</text>
</comment>
<reference evidence="15" key="1">
    <citation type="journal article" date="2019" name="Int. J. Syst. Evol. Microbiol.">
        <title>The Global Catalogue of Microorganisms (GCM) 10K type strain sequencing project: providing services to taxonomists for standard genome sequencing and annotation.</title>
        <authorList>
            <consortium name="The Broad Institute Genomics Platform"/>
            <consortium name="The Broad Institute Genome Sequencing Center for Infectious Disease"/>
            <person name="Wu L."/>
            <person name="Ma J."/>
        </authorList>
    </citation>
    <scope>NUCLEOTIDE SEQUENCE [LARGE SCALE GENOMIC DNA]</scope>
    <source>
        <strain evidence="15">JCM 16961</strain>
    </source>
</reference>
<keyword evidence="9" id="KW-0762">Sugar transport</keyword>
<evidence type="ECO:0000256" key="3">
    <source>
        <dbReference type="ARBA" id="ARBA00016544"/>
    </source>
</evidence>
<evidence type="ECO:0000256" key="10">
    <source>
        <dbReference type="SAM" id="MobiDB-lite"/>
    </source>
</evidence>